<evidence type="ECO:0000256" key="4">
    <source>
        <dbReference type="ARBA" id="ARBA00022989"/>
    </source>
</evidence>
<gene>
    <name evidence="7" type="ORF">PZ740_01385</name>
</gene>
<sequence length="345" mass="36618">MSRRQVSLLVVAAVLALLLVLAPRVLLVVFAGVLLAVFLRGGGDAIARWTGSGKDWGLGLFTVLLAGLAVGIGMVAAPLLASQLDELWQEVPQAVRTIRKWVESWAWGRWILDQVDPAQLMSKAGGGAAKTASTAITTTFGALGNMVLILFLGIYMAAEPRLYTRGIEALVAPSLRPRAAAFLGELRETLQQWLVAQLFSMTIVGTLTGLGLWLLGVPLALVLGIIAALFTFIPNIGPVLSAVPALLLALAEEPVLAVWVVALYLGVQTLESYFITPLIQERRVELPPALVISVQLLLGVLFGVLGLALATPLAAAGLTTVRRLYVDTYLESAEECQAARQQAAG</sequence>
<feature type="transmembrane region" description="Helical" evidence="6">
    <location>
        <begin position="6"/>
        <end position="39"/>
    </location>
</feature>
<dbReference type="GO" id="GO:0016020">
    <property type="term" value="C:membrane"/>
    <property type="evidence" value="ECO:0007669"/>
    <property type="project" value="UniProtKB-SubCell"/>
</dbReference>
<feature type="transmembrane region" description="Helical" evidence="6">
    <location>
        <begin position="256"/>
        <end position="276"/>
    </location>
</feature>
<feature type="transmembrane region" description="Helical" evidence="6">
    <location>
        <begin position="221"/>
        <end position="249"/>
    </location>
</feature>
<evidence type="ECO:0000313" key="8">
    <source>
        <dbReference type="Proteomes" id="UP001301140"/>
    </source>
</evidence>
<keyword evidence="3 6" id="KW-0812">Transmembrane</keyword>
<protein>
    <submittedName>
        <fullName evidence="7">AI-2E family transporter</fullName>
    </submittedName>
</protein>
<evidence type="ECO:0000256" key="3">
    <source>
        <dbReference type="ARBA" id="ARBA00022692"/>
    </source>
</evidence>
<dbReference type="AlphaFoldDB" id="A0AAP3UZQ7"/>
<dbReference type="Proteomes" id="UP001301140">
    <property type="component" value="Unassembled WGS sequence"/>
</dbReference>
<dbReference type="Pfam" id="PF01594">
    <property type="entry name" value="AI-2E_transport"/>
    <property type="match status" value="1"/>
</dbReference>
<evidence type="ECO:0000313" key="7">
    <source>
        <dbReference type="EMBL" id="MDF1585034.1"/>
    </source>
</evidence>
<comment type="similarity">
    <text evidence="2">Belongs to the autoinducer-2 exporter (AI-2E) (TC 2.A.86) family.</text>
</comment>
<feature type="transmembrane region" description="Helical" evidence="6">
    <location>
        <begin position="193"/>
        <end position="215"/>
    </location>
</feature>
<name>A0AAP3UZQ7_9PROT</name>
<comment type="subcellular location">
    <subcellularLocation>
        <location evidence="1">Membrane</location>
        <topology evidence="1">Multi-pass membrane protein</topology>
    </subcellularLocation>
</comment>
<evidence type="ECO:0000256" key="1">
    <source>
        <dbReference type="ARBA" id="ARBA00004141"/>
    </source>
</evidence>
<feature type="transmembrane region" description="Helical" evidence="6">
    <location>
        <begin position="60"/>
        <end position="81"/>
    </location>
</feature>
<dbReference type="PANTHER" id="PTHR21716:SF62">
    <property type="entry name" value="TRANSPORT PROTEIN YDBI-RELATED"/>
    <property type="match status" value="1"/>
</dbReference>
<keyword evidence="4 6" id="KW-1133">Transmembrane helix</keyword>
<dbReference type="GO" id="GO:0055085">
    <property type="term" value="P:transmembrane transport"/>
    <property type="evidence" value="ECO:0007669"/>
    <property type="project" value="TreeGrafter"/>
</dbReference>
<accession>A0AAP3UZQ7</accession>
<dbReference type="RefSeq" id="WP_327787444.1">
    <property type="nucleotide sequence ID" value="NZ_JARGEQ010000008.1"/>
</dbReference>
<evidence type="ECO:0000256" key="5">
    <source>
        <dbReference type="ARBA" id="ARBA00023136"/>
    </source>
</evidence>
<keyword evidence="5 6" id="KW-0472">Membrane</keyword>
<evidence type="ECO:0000256" key="2">
    <source>
        <dbReference type="ARBA" id="ARBA00009773"/>
    </source>
</evidence>
<proteinExistence type="inferred from homology"/>
<evidence type="ECO:0000256" key="6">
    <source>
        <dbReference type="SAM" id="Phobius"/>
    </source>
</evidence>
<dbReference type="InterPro" id="IPR002549">
    <property type="entry name" value="AI-2E-like"/>
</dbReference>
<feature type="transmembrane region" description="Helical" evidence="6">
    <location>
        <begin position="140"/>
        <end position="158"/>
    </location>
</feature>
<comment type="caution">
    <text evidence="7">The sequence shown here is derived from an EMBL/GenBank/DDBJ whole genome shotgun (WGS) entry which is preliminary data.</text>
</comment>
<dbReference type="PANTHER" id="PTHR21716">
    <property type="entry name" value="TRANSMEMBRANE PROTEIN"/>
    <property type="match status" value="1"/>
</dbReference>
<reference evidence="7 8" key="1">
    <citation type="submission" date="2023-03" db="EMBL/GenBank/DDBJ databases">
        <title>YIM 152171 draft genome.</title>
        <authorList>
            <person name="Yang Z."/>
        </authorList>
    </citation>
    <scope>NUCLEOTIDE SEQUENCE [LARGE SCALE GENOMIC DNA]</scope>
    <source>
        <strain evidence="7 8">YIM 152171</strain>
    </source>
</reference>
<organism evidence="7 8">
    <name type="scientific">Marinimicrococcus flavescens</name>
    <dbReference type="NCBI Taxonomy" id="3031815"/>
    <lineage>
        <taxon>Bacteria</taxon>
        <taxon>Pseudomonadati</taxon>
        <taxon>Pseudomonadota</taxon>
        <taxon>Alphaproteobacteria</taxon>
        <taxon>Geminicoccales</taxon>
        <taxon>Geminicoccaceae</taxon>
        <taxon>Marinimicrococcus</taxon>
    </lineage>
</organism>
<feature type="transmembrane region" description="Helical" evidence="6">
    <location>
        <begin position="296"/>
        <end position="318"/>
    </location>
</feature>
<dbReference type="EMBL" id="JARGEQ010000008">
    <property type="protein sequence ID" value="MDF1585034.1"/>
    <property type="molecule type" value="Genomic_DNA"/>
</dbReference>
<keyword evidence="8" id="KW-1185">Reference proteome</keyword>